<dbReference type="GO" id="GO:0007052">
    <property type="term" value="P:mitotic spindle organization"/>
    <property type="evidence" value="ECO:0007669"/>
    <property type="project" value="TreeGrafter"/>
</dbReference>
<evidence type="ECO:0000256" key="9">
    <source>
        <dbReference type="ARBA" id="ARBA00044820"/>
    </source>
</evidence>
<dbReference type="AlphaFoldDB" id="A0A2B4SMV5"/>
<dbReference type="InterPro" id="IPR037218">
    <property type="entry name" value="PTPA_sf"/>
</dbReference>
<comment type="function">
    <text evidence="10">PPIases accelerate the folding of proteins. It catalyzes the cis-trans isomerization of proline imidic peptide bonds in oligopeptides.</text>
</comment>
<evidence type="ECO:0000256" key="3">
    <source>
        <dbReference type="ARBA" id="ARBA00011019"/>
    </source>
</evidence>
<evidence type="ECO:0000256" key="7">
    <source>
        <dbReference type="ARBA" id="ARBA00023235"/>
    </source>
</evidence>
<dbReference type="SUPFAM" id="SSF140984">
    <property type="entry name" value="PTPA-like"/>
    <property type="match status" value="2"/>
</dbReference>
<dbReference type="STRING" id="50429.A0A2B4SMV5"/>
<keyword evidence="6 10" id="KW-0697">Rotamase</keyword>
<evidence type="ECO:0000256" key="2">
    <source>
        <dbReference type="ARBA" id="ARBA00004496"/>
    </source>
</evidence>
<dbReference type="Gene3D" id="1.20.120.1150">
    <property type="match status" value="1"/>
</dbReference>
<keyword evidence="7 10" id="KW-0413">Isomerase</keyword>
<name>A0A2B4SMV5_STYPI</name>
<evidence type="ECO:0000256" key="6">
    <source>
        <dbReference type="ARBA" id="ARBA00023110"/>
    </source>
</evidence>
<dbReference type="PANTHER" id="PTHR10012">
    <property type="entry name" value="SERINE/THREONINE-PROTEIN PHOSPHATASE 2A REGULATORY SUBUNIT B"/>
    <property type="match status" value="1"/>
</dbReference>
<dbReference type="EC" id="5.2.1.8" evidence="4 10"/>
<organism evidence="11 12">
    <name type="scientific">Stylophora pistillata</name>
    <name type="common">Smooth cauliflower coral</name>
    <dbReference type="NCBI Taxonomy" id="50429"/>
    <lineage>
        <taxon>Eukaryota</taxon>
        <taxon>Metazoa</taxon>
        <taxon>Cnidaria</taxon>
        <taxon>Anthozoa</taxon>
        <taxon>Hexacorallia</taxon>
        <taxon>Scleractinia</taxon>
        <taxon>Astrocoeniina</taxon>
        <taxon>Pocilloporidae</taxon>
        <taxon>Stylophora</taxon>
    </lineage>
</organism>
<evidence type="ECO:0000256" key="8">
    <source>
        <dbReference type="ARBA" id="ARBA00044786"/>
    </source>
</evidence>
<evidence type="ECO:0000313" key="11">
    <source>
        <dbReference type="EMBL" id="PFX29745.1"/>
    </source>
</evidence>
<dbReference type="PANTHER" id="PTHR10012:SF0">
    <property type="entry name" value="SERINE_THREONINE-PROTEIN PHOSPHATASE 2A ACTIVATOR"/>
    <property type="match status" value="1"/>
</dbReference>
<dbReference type="Pfam" id="PF03095">
    <property type="entry name" value="PTPA"/>
    <property type="match status" value="1"/>
</dbReference>
<dbReference type="GO" id="GO:0005634">
    <property type="term" value="C:nucleus"/>
    <property type="evidence" value="ECO:0007669"/>
    <property type="project" value="TreeGrafter"/>
</dbReference>
<comment type="subcellular location">
    <subcellularLocation>
        <location evidence="2 10">Cytoplasm</location>
    </subcellularLocation>
</comment>
<evidence type="ECO:0000256" key="1">
    <source>
        <dbReference type="ARBA" id="ARBA00000971"/>
    </source>
</evidence>
<evidence type="ECO:0000313" key="12">
    <source>
        <dbReference type="Proteomes" id="UP000225706"/>
    </source>
</evidence>
<protein>
    <recommendedName>
        <fullName evidence="8 10">Serine/threonine-protein phosphatase 2A activator</fullName>
        <ecNumber evidence="4 10">5.2.1.8</ecNumber>
    </recommendedName>
    <alternativeName>
        <fullName evidence="9 10">Phosphotyrosyl phosphatase activator</fullName>
    </alternativeName>
</protein>
<comment type="catalytic activity">
    <reaction evidence="1 10">
        <text>[protein]-peptidylproline (omega=180) = [protein]-peptidylproline (omega=0)</text>
        <dbReference type="Rhea" id="RHEA:16237"/>
        <dbReference type="Rhea" id="RHEA-COMP:10747"/>
        <dbReference type="Rhea" id="RHEA-COMP:10748"/>
        <dbReference type="ChEBI" id="CHEBI:83833"/>
        <dbReference type="ChEBI" id="CHEBI:83834"/>
        <dbReference type="EC" id="5.2.1.8"/>
    </reaction>
</comment>
<dbReference type="GO" id="GO:0005737">
    <property type="term" value="C:cytoplasm"/>
    <property type="evidence" value="ECO:0007669"/>
    <property type="project" value="UniProtKB-SubCell"/>
</dbReference>
<dbReference type="GO" id="GO:0008160">
    <property type="term" value="F:protein tyrosine phosphatase activator activity"/>
    <property type="evidence" value="ECO:0007669"/>
    <property type="project" value="TreeGrafter"/>
</dbReference>
<evidence type="ECO:0000256" key="5">
    <source>
        <dbReference type="ARBA" id="ARBA00022490"/>
    </source>
</evidence>
<reference evidence="12" key="1">
    <citation type="journal article" date="2017" name="bioRxiv">
        <title>Comparative analysis of the genomes of Stylophora pistillata and Acropora digitifera provides evidence for extensive differences between species of corals.</title>
        <authorList>
            <person name="Voolstra C.R."/>
            <person name="Li Y."/>
            <person name="Liew Y.J."/>
            <person name="Baumgarten S."/>
            <person name="Zoccola D."/>
            <person name="Flot J.-F."/>
            <person name="Tambutte S."/>
            <person name="Allemand D."/>
            <person name="Aranda M."/>
        </authorList>
    </citation>
    <scope>NUCLEOTIDE SEQUENCE [LARGE SCALE GENOMIC DNA]</scope>
</reference>
<evidence type="ECO:0000256" key="10">
    <source>
        <dbReference type="RuleBase" id="RU361210"/>
    </source>
</evidence>
<gene>
    <name evidence="11" type="primary">Ppp2r4</name>
    <name evidence="11" type="ORF">AWC38_SpisGene5521</name>
</gene>
<dbReference type="InterPro" id="IPR043170">
    <property type="entry name" value="PTPA_C_lid"/>
</dbReference>
<dbReference type="GO" id="GO:0003755">
    <property type="term" value="F:peptidyl-prolyl cis-trans isomerase activity"/>
    <property type="evidence" value="ECO:0007669"/>
    <property type="project" value="UniProtKB-KW"/>
</dbReference>
<keyword evidence="12" id="KW-1185">Reference proteome</keyword>
<dbReference type="OrthoDB" id="16120at2759"/>
<keyword evidence="5 10" id="KW-0963">Cytoplasm</keyword>
<proteinExistence type="inferred from homology"/>
<dbReference type="InterPro" id="IPR004327">
    <property type="entry name" value="Phstyr_phstse_ac"/>
</dbReference>
<dbReference type="GO" id="GO:0000159">
    <property type="term" value="C:protein phosphatase type 2A complex"/>
    <property type="evidence" value="ECO:0007669"/>
    <property type="project" value="TreeGrafter"/>
</dbReference>
<comment type="similarity">
    <text evidence="3 10">Belongs to the PTPA-type PPIase family.</text>
</comment>
<dbReference type="EMBL" id="LSMT01000061">
    <property type="protein sequence ID" value="PFX29745.1"/>
    <property type="molecule type" value="Genomic_DNA"/>
</dbReference>
<sequence length="131" mass="15025">MNSPYFSAPVFAEPKREILNPSDVVKWEKSQAYSDYLGFILTLNDAVKGKTMTVDCPSSEALEKLITMLETLDTWIDEIPPTDQPQRFGNKAFRTWCSRLDEVLSKFPVIQHFVFGTLLSFEEAEIFKKPL</sequence>
<accession>A0A2B4SMV5</accession>
<dbReference type="Proteomes" id="UP000225706">
    <property type="component" value="Unassembled WGS sequence"/>
</dbReference>
<comment type="caution">
    <text evidence="11">The sequence shown here is derived from an EMBL/GenBank/DDBJ whole genome shotgun (WGS) entry which is preliminary data.</text>
</comment>
<evidence type="ECO:0000256" key="4">
    <source>
        <dbReference type="ARBA" id="ARBA00013194"/>
    </source>
</evidence>